<evidence type="ECO:0000256" key="2">
    <source>
        <dbReference type="ARBA" id="ARBA00012162"/>
    </source>
</evidence>
<comment type="caution">
    <text evidence="9">The sequence shown here is derived from an EMBL/GenBank/DDBJ whole genome shotgun (WGS) entry which is preliminary data.</text>
</comment>
<dbReference type="SUPFAM" id="SSF53790">
    <property type="entry name" value="Tetrapyrrole methylase"/>
    <property type="match status" value="1"/>
</dbReference>
<organism evidence="9 10">
    <name type="scientific">Marinobacterium maritimum</name>
    <dbReference type="NCBI Taxonomy" id="500162"/>
    <lineage>
        <taxon>Bacteria</taxon>
        <taxon>Pseudomonadati</taxon>
        <taxon>Pseudomonadota</taxon>
        <taxon>Gammaproteobacteria</taxon>
        <taxon>Oceanospirillales</taxon>
        <taxon>Oceanospirillaceae</taxon>
        <taxon>Marinobacterium</taxon>
    </lineage>
</organism>
<gene>
    <name evidence="9" type="ORF">GCM10009104_16800</name>
</gene>
<evidence type="ECO:0000256" key="4">
    <source>
        <dbReference type="ARBA" id="ARBA00022679"/>
    </source>
</evidence>
<keyword evidence="3" id="KW-0489">Methyltransferase</keyword>
<dbReference type="CDD" id="cd11642">
    <property type="entry name" value="SUMT"/>
    <property type="match status" value="1"/>
</dbReference>
<dbReference type="NCBIfam" id="TIGR01469">
    <property type="entry name" value="cobA_cysG_Cterm"/>
    <property type="match status" value="1"/>
</dbReference>
<keyword evidence="4" id="KW-0808">Transferase</keyword>
<name>A0ABN1I5Q1_9GAMM</name>
<keyword evidence="5" id="KW-0949">S-adenosyl-L-methionine</keyword>
<dbReference type="PANTHER" id="PTHR45790:SF3">
    <property type="entry name" value="S-ADENOSYL-L-METHIONINE-DEPENDENT UROPORPHYRINOGEN III METHYLTRANSFERASE, CHLOROPLASTIC"/>
    <property type="match status" value="1"/>
</dbReference>
<evidence type="ECO:0000313" key="9">
    <source>
        <dbReference type="EMBL" id="GAA0690679.1"/>
    </source>
</evidence>
<evidence type="ECO:0000256" key="6">
    <source>
        <dbReference type="ARBA" id="ARBA00023244"/>
    </source>
</evidence>
<dbReference type="Gene3D" id="3.30.950.10">
    <property type="entry name" value="Methyltransferase, Cobalt-precorrin-4 Transmethylase, Domain 2"/>
    <property type="match status" value="1"/>
</dbReference>
<accession>A0ABN1I5Q1</accession>
<dbReference type="EMBL" id="BAAAET010000002">
    <property type="protein sequence ID" value="GAA0690679.1"/>
    <property type="molecule type" value="Genomic_DNA"/>
</dbReference>
<dbReference type="Pfam" id="PF00590">
    <property type="entry name" value="TP_methylase"/>
    <property type="match status" value="1"/>
</dbReference>
<evidence type="ECO:0000259" key="8">
    <source>
        <dbReference type="Pfam" id="PF00590"/>
    </source>
</evidence>
<dbReference type="InterPro" id="IPR000878">
    <property type="entry name" value="4pyrrol_Mease"/>
</dbReference>
<dbReference type="RefSeq" id="WP_343804843.1">
    <property type="nucleotide sequence ID" value="NZ_BAAAET010000002.1"/>
</dbReference>
<dbReference type="InterPro" id="IPR035996">
    <property type="entry name" value="4pyrrol_Methylase_sf"/>
</dbReference>
<sequence length="283" mass="31239">MMTLDYLRSALPSLGNFSLWQRPTLLTREGSRQGRVDLVGAGPGAPDLITRKGWKALLAADVIVYDALVSDELMQEIPATIRRIYVGKLKGQHSVSQPQICRMLVQLAREGLQIVRLKGGDPLVFGRLTEEMDALRAADIPFSIVPGITAAAGCAASCNLPLTERVTAPRLRLITAHSCDDRPIDWSDLARRDETLVFYMGLSMAETISNELQQHGLPNDWPVLLVERGTHADQRALRTDLAEMSTTIEQHALKSPTLILVGKVVEQYREASETIEQMLAETC</sequence>
<comment type="pathway">
    <text evidence="7">Porphyrin-containing compound metabolism; siroheme biosynthesis; precorrin-2 from uroporphyrinogen III: step 1/1.</text>
</comment>
<evidence type="ECO:0000256" key="1">
    <source>
        <dbReference type="ARBA" id="ARBA00004953"/>
    </source>
</evidence>
<dbReference type="Gene3D" id="3.40.1010.10">
    <property type="entry name" value="Cobalt-precorrin-4 Transmethylase, Domain 1"/>
    <property type="match status" value="1"/>
</dbReference>
<keyword evidence="6" id="KW-0627">Porphyrin biosynthesis</keyword>
<evidence type="ECO:0000256" key="7">
    <source>
        <dbReference type="ARBA" id="ARBA00025705"/>
    </source>
</evidence>
<feature type="domain" description="Tetrapyrrole methylase" evidence="8">
    <location>
        <begin position="38"/>
        <end position="244"/>
    </location>
</feature>
<evidence type="ECO:0000313" key="10">
    <source>
        <dbReference type="Proteomes" id="UP001499915"/>
    </source>
</evidence>
<evidence type="ECO:0000256" key="5">
    <source>
        <dbReference type="ARBA" id="ARBA00022691"/>
    </source>
</evidence>
<dbReference type="InterPro" id="IPR006366">
    <property type="entry name" value="CobA/CysG_C"/>
</dbReference>
<evidence type="ECO:0000256" key="3">
    <source>
        <dbReference type="ARBA" id="ARBA00022603"/>
    </source>
</evidence>
<dbReference type="PANTHER" id="PTHR45790">
    <property type="entry name" value="SIROHEME SYNTHASE-RELATED"/>
    <property type="match status" value="1"/>
</dbReference>
<keyword evidence="10" id="KW-1185">Reference proteome</keyword>
<dbReference type="Proteomes" id="UP001499915">
    <property type="component" value="Unassembled WGS sequence"/>
</dbReference>
<dbReference type="InterPro" id="IPR014777">
    <property type="entry name" value="4pyrrole_Mease_sub1"/>
</dbReference>
<proteinExistence type="predicted"/>
<dbReference type="EC" id="2.1.1.107" evidence="2"/>
<reference evidence="9 10" key="1">
    <citation type="journal article" date="2019" name="Int. J. Syst. Evol. Microbiol.">
        <title>The Global Catalogue of Microorganisms (GCM) 10K type strain sequencing project: providing services to taxonomists for standard genome sequencing and annotation.</title>
        <authorList>
            <consortium name="The Broad Institute Genomics Platform"/>
            <consortium name="The Broad Institute Genome Sequencing Center for Infectious Disease"/>
            <person name="Wu L."/>
            <person name="Ma J."/>
        </authorList>
    </citation>
    <scope>NUCLEOTIDE SEQUENCE [LARGE SCALE GENOMIC DNA]</scope>
    <source>
        <strain evidence="9 10">JCM 15134</strain>
    </source>
</reference>
<dbReference type="NCBIfam" id="NF004790">
    <property type="entry name" value="PRK06136.1"/>
    <property type="match status" value="1"/>
</dbReference>
<dbReference type="InterPro" id="IPR014776">
    <property type="entry name" value="4pyrrole_Mease_sub2"/>
</dbReference>
<comment type="pathway">
    <text evidence="1">Cofactor biosynthesis; adenosylcobalamin biosynthesis.</text>
</comment>
<dbReference type="InterPro" id="IPR050161">
    <property type="entry name" value="Siro_Cobalamin_biosynth"/>
</dbReference>
<protein>
    <recommendedName>
        <fullName evidence="2">uroporphyrinogen-III C-methyltransferase</fullName>
        <ecNumber evidence="2">2.1.1.107</ecNumber>
    </recommendedName>
</protein>